<organism evidence="1 2">
    <name type="scientific">Ancylostoma ceylanicum</name>
    <dbReference type="NCBI Taxonomy" id="53326"/>
    <lineage>
        <taxon>Eukaryota</taxon>
        <taxon>Metazoa</taxon>
        <taxon>Ecdysozoa</taxon>
        <taxon>Nematoda</taxon>
        <taxon>Chromadorea</taxon>
        <taxon>Rhabditida</taxon>
        <taxon>Rhabditina</taxon>
        <taxon>Rhabditomorpha</taxon>
        <taxon>Strongyloidea</taxon>
        <taxon>Ancylostomatidae</taxon>
        <taxon>Ancylostomatinae</taxon>
        <taxon>Ancylostoma</taxon>
    </lineage>
</organism>
<evidence type="ECO:0000313" key="1">
    <source>
        <dbReference type="EMBL" id="EYC06987.1"/>
    </source>
</evidence>
<comment type="caution">
    <text evidence="1">The sequence shown here is derived from an EMBL/GenBank/DDBJ whole genome shotgun (WGS) entry which is preliminary data.</text>
</comment>
<reference evidence="2" key="1">
    <citation type="journal article" date="2015" name="Nat. Genet.">
        <title>The genome and transcriptome of the zoonotic hookworm Ancylostoma ceylanicum identify infection-specific gene families.</title>
        <authorList>
            <person name="Schwarz E.M."/>
            <person name="Hu Y."/>
            <person name="Antoshechkin I."/>
            <person name="Miller M.M."/>
            <person name="Sternberg P.W."/>
            <person name="Aroian R.V."/>
        </authorList>
    </citation>
    <scope>NUCLEOTIDE SEQUENCE</scope>
    <source>
        <strain evidence="2">HY135</strain>
    </source>
</reference>
<protein>
    <submittedName>
        <fullName evidence="1">Uncharacterized protein</fullName>
    </submittedName>
</protein>
<dbReference type="AlphaFoldDB" id="A0A016TWJ6"/>
<name>A0A016TWJ6_9BILA</name>
<keyword evidence="2" id="KW-1185">Reference proteome</keyword>
<accession>A0A016TWJ6</accession>
<dbReference type="EMBL" id="JARK01001408">
    <property type="protein sequence ID" value="EYC06987.1"/>
    <property type="molecule type" value="Genomic_DNA"/>
</dbReference>
<proteinExistence type="predicted"/>
<evidence type="ECO:0000313" key="2">
    <source>
        <dbReference type="Proteomes" id="UP000024635"/>
    </source>
</evidence>
<sequence length="73" mass="8110">MELIARTYSRGCAQNEQAMWMITIVETMLIDRHATSVIIPLMSGVSSFTLSMWRSPAVVAIAKIAGWSGDRHD</sequence>
<dbReference type="Proteomes" id="UP000024635">
    <property type="component" value="Unassembled WGS sequence"/>
</dbReference>
<gene>
    <name evidence="1" type="primary">Acey_s0072.g633</name>
    <name evidence="1" type="ORF">Y032_0072g633</name>
</gene>